<evidence type="ECO:0008006" key="3">
    <source>
        <dbReference type="Google" id="ProtNLM"/>
    </source>
</evidence>
<evidence type="ECO:0000313" key="2">
    <source>
        <dbReference type="Proteomes" id="UP001183648"/>
    </source>
</evidence>
<dbReference type="SUPFAM" id="SSF140453">
    <property type="entry name" value="EsxAB dimer-like"/>
    <property type="match status" value="1"/>
</dbReference>
<dbReference type="Pfam" id="PF10824">
    <property type="entry name" value="T7SS_ESX_EspC"/>
    <property type="match status" value="1"/>
</dbReference>
<protein>
    <recommendedName>
        <fullName evidence="3">Excreted virulence factor EspC, type VII ESX diderm</fullName>
    </recommendedName>
</protein>
<comment type="caution">
    <text evidence="1">The sequence shown here is derived from an EMBL/GenBank/DDBJ whole genome shotgun (WGS) entry which is preliminary data.</text>
</comment>
<dbReference type="InterPro" id="IPR036689">
    <property type="entry name" value="ESAT-6-like_sf"/>
</dbReference>
<reference evidence="1 2" key="1">
    <citation type="submission" date="2023-07" db="EMBL/GenBank/DDBJ databases">
        <title>Sequencing the genomes of 1000 actinobacteria strains.</title>
        <authorList>
            <person name="Klenk H.-P."/>
        </authorList>
    </citation>
    <scope>NUCLEOTIDE SEQUENCE [LARGE SCALE GENOMIC DNA]</scope>
    <source>
        <strain evidence="1 2">DSM 19426</strain>
    </source>
</reference>
<dbReference type="Proteomes" id="UP001183648">
    <property type="component" value="Unassembled WGS sequence"/>
</dbReference>
<keyword evidence="2" id="KW-1185">Reference proteome</keyword>
<gene>
    <name evidence="1" type="ORF">J2S63_002684</name>
</gene>
<name>A0ABU2BXL1_9ACTN</name>
<dbReference type="EMBL" id="JAVDYG010000001">
    <property type="protein sequence ID" value="MDR7363131.1"/>
    <property type="molecule type" value="Genomic_DNA"/>
</dbReference>
<organism evidence="1 2">
    <name type="scientific">Nocardioides marmoribigeumensis</name>
    <dbReference type="NCBI Taxonomy" id="433649"/>
    <lineage>
        <taxon>Bacteria</taxon>
        <taxon>Bacillati</taxon>
        <taxon>Actinomycetota</taxon>
        <taxon>Actinomycetes</taxon>
        <taxon>Propionibacteriales</taxon>
        <taxon>Nocardioidaceae</taxon>
        <taxon>Nocardioides</taxon>
    </lineage>
</organism>
<accession>A0ABU2BXL1</accession>
<proteinExistence type="predicted"/>
<sequence length="98" mass="10731">MPDLSVDVSGLRTLASTIRSVRSTLDATRSVVEAARDDVGDGRVYDALDAFENHWDDGRGQIDKNIEAMGEILAESAGAYEKTDAELATQLTEQMDRR</sequence>
<dbReference type="RefSeq" id="WP_310303114.1">
    <property type="nucleotide sequence ID" value="NZ_BAAAPS010000010.1"/>
</dbReference>
<evidence type="ECO:0000313" key="1">
    <source>
        <dbReference type="EMBL" id="MDR7363131.1"/>
    </source>
</evidence>
<dbReference type="Gene3D" id="1.10.287.1060">
    <property type="entry name" value="ESAT-6-like"/>
    <property type="match status" value="1"/>
</dbReference>
<dbReference type="InterPro" id="IPR022536">
    <property type="entry name" value="EspC"/>
</dbReference>